<gene>
    <name evidence="10" type="ORF">LIER_29373</name>
</gene>
<dbReference type="GO" id="GO:0033314">
    <property type="term" value="P:mitotic DNA replication checkpoint signaling"/>
    <property type="evidence" value="ECO:0007669"/>
    <property type="project" value="TreeGrafter"/>
</dbReference>
<evidence type="ECO:0000256" key="2">
    <source>
        <dbReference type="ARBA" id="ARBA00022473"/>
    </source>
</evidence>
<feature type="compositionally biased region" description="Polar residues" evidence="8">
    <location>
        <begin position="74"/>
        <end position="83"/>
    </location>
</feature>
<feature type="region of interest" description="Disordered" evidence="8">
    <location>
        <begin position="74"/>
        <end position="171"/>
    </location>
</feature>
<dbReference type="PANTHER" id="PTHR13278:SF0">
    <property type="entry name" value="ZINC FINGER PROTEIN 830"/>
    <property type="match status" value="1"/>
</dbReference>
<keyword evidence="6" id="KW-0539">Nucleus</keyword>
<dbReference type="InterPro" id="IPR059039">
    <property type="entry name" value="ZNF380_CC"/>
</dbReference>
<dbReference type="EMBL" id="BAABME010010100">
    <property type="protein sequence ID" value="GAA0176367.1"/>
    <property type="molecule type" value="Genomic_DNA"/>
</dbReference>
<feature type="compositionally biased region" description="Basic and acidic residues" evidence="8">
    <location>
        <begin position="89"/>
        <end position="105"/>
    </location>
</feature>
<dbReference type="InterPro" id="IPR040050">
    <property type="entry name" value="ZNF830-like"/>
</dbReference>
<sequence>MDAQAIKKAAYRAKLNSSKSQKQRLDSPLVRYNEHDQPVCRVCEVVLRSDSLWPAHQASRKHHDAIANFKANATAKSQVSNAKPQPPKEIPESKTLVSEKLHNSKPEPSNPSLKSQRSSGLPSDFFDNEKSKKQKKDLDSMKMENSDSHRDSSTISQAYKEEPLGIKMDGLVKDPDIKSSAIQPFKTPKETASSEANQVKRTLPEGFFDNKDADLRVRGITLVKPDVKNELKEYEKLIQEDLKEVDNRMEEEEIDAAETIEEAESVEQRTYRERVDMLKKKKSELQAAKIVSGKGVDVKSKKNSVEESSSDDESDDDFSVDWRAKHL</sequence>
<dbReference type="GO" id="GO:0005681">
    <property type="term" value="C:spliceosomal complex"/>
    <property type="evidence" value="ECO:0007669"/>
    <property type="project" value="InterPro"/>
</dbReference>
<evidence type="ECO:0000256" key="4">
    <source>
        <dbReference type="ARBA" id="ARBA00022771"/>
    </source>
</evidence>
<evidence type="ECO:0000313" key="11">
    <source>
        <dbReference type="Proteomes" id="UP001454036"/>
    </source>
</evidence>
<evidence type="ECO:0000256" key="7">
    <source>
        <dbReference type="SAM" id="Coils"/>
    </source>
</evidence>
<evidence type="ECO:0000256" key="5">
    <source>
        <dbReference type="ARBA" id="ARBA00022833"/>
    </source>
</evidence>
<dbReference type="GO" id="GO:0008270">
    <property type="term" value="F:zinc ion binding"/>
    <property type="evidence" value="ECO:0007669"/>
    <property type="project" value="UniProtKB-KW"/>
</dbReference>
<accession>A0AAV3RPV3</accession>
<keyword evidence="7" id="KW-0175">Coiled coil</keyword>
<feature type="compositionally biased region" description="Basic and acidic residues" evidence="8">
    <location>
        <begin position="159"/>
        <end position="171"/>
    </location>
</feature>
<keyword evidence="2" id="KW-0217">Developmental protein</keyword>
<evidence type="ECO:0000256" key="8">
    <source>
        <dbReference type="SAM" id="MobiDB-lite"/>
    </source>
</evidence>
<evidence type="ECO:0000256" key="6">
    <source>
        <dbReference type="ARBA" id="ARBA00023242"/>
    </source>
</evidence>
<comment type="caution">
    <text evidence="10">The sequence shown here is derived from an EMBL/GenBank/DDBJ whole genome shotgun (WGS) entry which is preliminary data.</text>
</comment>
<feature type="region of interest" description="Disordered" evidence="8">
    <location>
        <begin position="293"/>
        <end position="327"/>
    </location>
</feature>
<evidence type="ECO:0000256" key="3">
    <source>
        <dbReference type="ARBA" id="ARBA00022723"/>
    </source>
</evidence>
<feature type="region of interest" description="Disordered" evidence="8">
    <location>
        <begin position="1"/>
        <end position="29"/>
    </location>
</feature>
<reference evidence="10 11" key="1">
    <citation type="submission" date="2024-01" db="EMBL/GenBank/DDBJ databases">
        <title>The complete chloroplast genome sequence of Lithospermum erythrorhizon: insights into the phylogenetic relationship among Boraginaceae species and the maternal lineages of purple gromwells.</title>
        <authorList>
            <person name="Okada T."/>
            <person name="Watanabe K."/>
        </authorList>
    </citation>
    <scope>NUCLEOTIDE SEQUENCE [LARGE SCALE GENOMIC DNA]</scope>
</reference>
<keyword evidence="4" id="KW-0863">Zinc-finger</keyword>
<keyword evidence="3" id="KW-0479">Metal-binding</keyword>
<feature type="compositionally biased region" description="Basic and acidic residues" evidence="8">
    <location>
        <begin position="296"/>
        <end position="305"/>
    </location>
</feature>
<feature type="compositionally biased region" description="Basic and acidic residues" evidence="8">
    <location>
        <begin position="127"/>
        <end position="152"/>
    </location>
</feature>
<comment type="subcellular location">
    <subcellularLocation>
        <location evidence="1">Nucleus speckle</location>
    </subcellularLocation>
</comment>
<proteinExistence type="predicted"/>
<dbReference type="Pfam" id="PF23406">
    <property type="entry name" value="ZNF380_CC"/>
    <property type="match status" value="1"/>
</dbReference>
<dbReference type="AlphaFoldDB" id="A0AAV3RPV3"/>
<keyword evidence="5" id="KW-0862">Zinc</keyword>
<feature type="coiled-coil region" evidence="7">
    <location>
        <begin position="224"/>
        <end position="288"/>
    </location>
</feature>
<keyword evidence="11" id="KW-1185">Reference proteome</keyword>
<evidence type="ECO:0000256" key="1">
    <source>
        <dbReference type="ARBA" id="ARBA00004324"/>
    </source>
</evidence>
<dbReference type="GO" id="GO:0044773">
    <property type="term" value="P:mitotic DNA damage checkpoint signaling"/>
    <property type="evidence" value="ECO:0007669"/>
    <property type="project" value="TreeGrafter"/>
</dbReference>
<feature type="compositionally biased region" description="Polar residues" evidence="8">
    <location>
        <begin position="106"/>
        <end position="121"/>
    </location>
</feature>
<dbReference type="GO" id="GO:0003676">
    <property type="term" value="F:nucleic acid binding"/>
    <property type="evidence" value="ECO:0007669"/>
    <property type="project" value="InterPro"/>
</dbReference>
<dbReference type="PANTHER" id="PTHR13278">
    <property type="entry name" value="ZINC FINGER PROTEIN 830"/>
    <property type="match status" value="1"/>
</dbReference>
<dbReference type="GO" id="GO:0033260">
    <property type="term" value="P:nuclear DNA replication"/>
    <property type="evidence" value="ECO:0007669"/>
    <property type="project" value="TreeGrafter"/>
</dbReference>
<dbReference type="Proteomes" id="UP001454036">
    <property type="component" value="Unassembled WGS sequence"/>
</dbReference>
<name>A0AAV3RPV3_LITER</name>
<evidence type="ECO:0000313" key="10">
    <source>
        <dbReference type="EMBL" id="GAA0176367.1"/>
    </source>
</evidence>
<feature type="compositionally biased region" description="Acidic residues" evidence="8">
    <location>
        <begin position="308"/>
        <end position="319"/>
    </location>
</feature>
<evidence type="ECO:0000259" key="9">
    <source>
        <dbReference type="Pfam" id="PF23406"/>
    </source>
</evidence>
<protein>
    <recommendedName>
        <fullName evidence="9">ZNF380 coiled-coil domain-containing protein</fullName>
    </recommendedName>
</protein>
<feature type="domain" description="ZNF380 coiled-coil" evidence="9">
    <location>
        <begin position="203"/>
        <end position="283"/>
    </location>
</feature>
<organism evidence="10 11">
    <name type="scientific">Lithospermum erythrorhizon</name>
    <name type="common">Purple gromwell</name>
    <name type="synonym">Lithospermum officinale var. erythrorhizon</name>
    <dbReference type="NCBI Taxonomy" id="34254"/>
    <lineage>
        <taxon>Eukaryota</taxon>
        <taxon>Viridiplantae</taxon>
        <taxon>Streptophyta</taxon>
        <taxon>Embryophyta</taxon>
        <taxon>Tracheophyta</taxon>
        <taxon>Spermatophyta</taxon>
        <taxon>Magnoliopsida</taxon>
        <taxon>eudicotyledons</taxon>
        <taxon>Gunneridae</taxon>
        <taxon>Pentapetalae</taxon>
        <taxon>asterids</taxon>
        <taxon>lamiids</taxon>
        <taxon>Boraginales</taxon>
        <taxon>Boraginaceae</taxon>
        <taxon>Boraginoideae</taxon>
        <taxon>Lithospermeae</taxon>
        <taxon>Lithospermum</taxon>
    </lineage>
</organism>